<proteinExistence type="predicted"/>
<evidence type="ECO:0000256" key="2">
    <source>
        <dbReference type="SAM" id="Phobius"/>
    </source>
</evidence>
<keyword evidence="4" id="KW-1185">Reference proteome</keyword>
<evidence type="ECO:0000313" key="4">
    <source>
        <dbReference type="Proteomes" id="UP000199114"/>
    </source>
</evidence>
<keyword evidence="3" id="KW-0378">Hydrolase</keyword>
<dbReference type="InterPro" id="IPR008969">
    <property type="entry name" value="CarboxyPept-like_regulatory"/>
</dbReference>
<dbReference type="GO" id="GO:0004180">
    <property type="term" value="F:carboxypeptidase activity"/>
    <property type="evidence" value="ECO:0007669"/>
    <property type="project" value="UniProtKB-KW"/>
</dbReference>
<dbReference type="OrthoDB" id="205784at2157"/>
<name>A0A1H8ZCA7_9EURY</name>
<reference evidence="4" key="1">
    <citation type="submission" date="2016-10" db="EMBL/GenBank/DDBJ databases">
        <authorList>
            <person name="Varghese N."/>
            <person name="Submissions S."/>
        </authorList>
    </citation>
    <scope>NUCLEOTIDE SEQUENCE [LARGE SCALE GENOMIC DNA]</scope>
    <source>
        <strain evidence="4">DSM 25055</strain>
    </source>
</reference>
<feature type="region of interest" description="Disordered" evidence="1">
    <location>
        <begin position="342"/>
        <end position="392"/>
    </location>
</feature>
<keyword evidence="3" id="KW-0121">Carboxypeptidase</keyword>
<gene>
    <name evidence="3" type="ORF">SAMN04489841_0127</name>
</gene>
<feature type="compositionally biased region" description="Acidic residues" evidence="1">
    <location>
        <begin position="355"/>
        <end position="373"/>
    </location>
</feature>
<keyword evidence="2" id="KW-1133">Transmembrane helix</keyword>
<keyword evidence="3" id="KW-0645">Protease</keyword>
<accession>A0A1H8ZCA7</accession>
<sequence length="413" mass="42332">MNRLVVLVAVAVCLTTFVGVGAAQSNGDVTVTVHVVADDGSDVGGASVTVAWDGGESTEQTASNGRALIDVPSGADVSIAVDDEEYVRNNPVEIGTVTNHTTETVTVYPPTDGEIAVVADDDPVESATVTLTKRGDDRAAAEGTTDSDGIFAVDDLETGVYDVTVTKPGYYEESTTVDLAAVDDASVDIEPGTAEVSFAITDAVLEEPLAADVTVLNDGERDSTISTNQNGERRIDLSVNTEYTVVVEAEGYGTLERELSVGESDTSRSYGIERTPTLALETSNERVILGETVGVTVTDEYGDPVEGATVRVDGSTVATTDAAGSASVPVETAGELEFVAEADGTTSDSVVVEGIDPDADGEDGADEGSDENETERTDADDPAAGDGMPGFGPSTAAIAVAAFVGGLIALRRS</sequence>
<feature type="transmembrane region" description="Helical" evidence="2">
    <location>
        <begin position="391"/>
        <end position="410"/>
    </location>
</feature>
<evidence type="ECO:0000313" key="3">
    <source>
        <dbReference type="EMBL" id="SEP61991.1"/>
    </source>
</evidence>
<evidence type="ECO:0000256" key="1">
    <source>
        <dbReference type="SAM" id="MobiDB-lite"/>
    </source>
</evidence>
<keyword evidence="2" id="KW-0812">Transmembrane</keyword>
<organism evidence="3 4">
    <name type="scientific">Natrinema salaciae</name>
    <dbReference type="NCBI Taxonomy" id="1186196"/>
    <lineage>
        <taxon>Archaea</taxon>
        <taxon>Methanobacteriati</taxon>
        <taxon>Methanobacteriota</taxon>
        <taxon>Stenosarchaea group</taxon>
        <taxon>Halobacteria</taxon>
        <taxon>Halobacteriales</taxon>
        <taxon>Natrialbaceae</taxon>
        <taxon>Natrinema</taxon>
    </lineage>
</organism>
<dbReference type="SUPFAM" id="SSF49464">
    <property type="entry name" value="Carboxypeptidase regulatory domain-like"/>
    <property type="match status" value="1"/>
</dbReference>
<dbReference type="Gene3D" id="2.60.40.1120">
    <property type="entry name" value="Carboxypeptidase-like, regulatory domain"/>
    <property type="match status" value="3"/>
</dbReference>
<dbReference type="SUPFAM" id="SSF49478">
    <property type="entry name" value="Cna protein B-type domain"/>
    <property type="match status" value="1"/>
</dbReference>
<dbReference type="EMBL" id="FOFD01000001">
    <property type="protein sequence ID" value="SEP61991.1"/>
    <property type="molecule type" value="Genomic_DNA"/>
</dbReference>
<keyword evidence="2" id="KW-0472">Membrane</keyword>
<dbReference type="Pfam" id="PF13620">
    <property type="entry name" value="CarboxypepD_reg"/>
    <property type="match status" value="1"/>
</dbReference>
<dbReference type="RefSeq" id="WP_090611551.1">
    <property type="nucleotide sequence ID" value="NZ_FOFD01000001.1"/>
</dbReference>
<dbReference type="Proteomes" id="UP000199114">
    <property type="component" value="Unassembled WGS sequence"/>
</dbReference>
<protein>
    <submittedName>
        <fullName evidence="3">Carboxypeptidase regulatory-like domain-containing protein</fullName>
    </submittedName>
</protein>
<dbReference type="AlphaFoldDB" id="A0A1H8ZCA7"/>